<dbReference type="GO" id="GO:0000492">
    <property type="term" value="P:box C/D snoRNP assembly"/>
    <property type="evidence" value="ECO:0007669"/>
    <property type="project" value="TreeGrafter"/>
</dbReference>
<dbReference type="FunCoup" id="A0A7N8Y5T5">
    <property type="interactions" value="301"/>
</dbReference>
<sequence>MSSTGTSEDVLQQMNQFWSLLDDFCHNDPVAYGRFIQEQMEEVAKFTAPPQLHSCIGTEMLEPRKGLLYVNICSWKCVPAPQDHSKPLPLFSGKLETDTDEGRGSYAVLDVAFNPAVLQESKVGKTEINKVYLLALNVAHQQHGLRLSQQHTLISCSPKSSPDDLYRRLGFRKWPSTPKKPDTMSQTPAALLQQISSLCSEKQHEEPAAQIIYRPAEHKKKDLIQVMSTTFEQPQKPEYQLDVKTNTAGVPCSIELTMELPKVCSMSECQLRMSKDDVLLEVEDVYYLLLKFPNTVNEDTASAIFNKKKRRLTLRVDVL</sequence>
<evidence type="ECO:0000256" key="2">
    <source>
        <dbReference type="ARBA" id="ARBA00040541"/>
    </source>
</evidence>
<feature type="domain" description="PIH1 N-terminal" evidence="3">
    <location>
        <begin position="44"/>
        <end position="152"/>
    </location>
</feature>
<dbReference type="RefSeq" id="XP_026155056.1">
    <property type="nucleotide sequence ID" value="XM_026299271.1"/>
</dbReference>
<name>A0A7N8Y5T5_9TELE</name>
<dbReference type="GeneTree" id="ENSGT00510000048581"/>
<reference evidence="5" key="1">
    <citation type="submission" date="2025-08" db="UniProtKB">
        <authorList>
            <consortium name="Ensembl"/>
        </authorList>
    </citation>
    <scope>IDENTIFICATION</scope>
</reference>
<dbReference type="InParanoid" id="A0A7N8Y5T5"/>
<evidence type="ECO:0000259" key="3">
    <source>
        <dbReference type="Pfam" id="PF08190"/>
    </source>
</evidence>
<proteinExistence type="inferred from homology"/>
<comment type="similarity">
    <text evidence="1">Belongs to the PIH1 family.</text>
</comment>
<dbReference type="InterPro" id="IPR041442">
    <property type="entry name" value="PIH1D1/2/3_CS-like"/>
</dbReference>
<dbReference type="AlphaFoldDB" id="A0A7N8Y5T5"/>
<evidence type="ECO:0000313" key="5">
    <source>
        <dbReference type="Ensembl" id="ENSMAMP00000055616.1"/>
    </source>
</evidence>
<dbReference type="Ensembl" id="ENSMAMT00000053621.1">
    <property type="protein sequence ID" value="ENSMAMP00000055616.1"/>
    <property type="gene ID" value="ENSMAMG00000028190.1"/>
</dbReference>
<evidence type="ECO:0000259" key="4">
    <source>
        <dbReference type="Pfam" id="PF18201"/>
    </source>
</evidence>
<dbReference type="GO" id="GO:0006364">
    <property type="term" value="P:rRNA processing"/>
    <property type="evidence" value="ECO:0007669"/>
    <property type="project" value="TreeGrafter"/>
</dbReference>
<dbReference type="GO" id="GO:1990904">
    <property type="term" value="C:ribonucleoprotein complex"/>
    <property type="evidence" value="ECO:0007669"/>
    <property type="project" value="TreeGrafter"/>
</dbReference>
<dbReference type="InterPro" id="IPR012981">
    <property type="entry name" value="PIH1_N"/>
</dbReference>
<dbReference type="Pfam" id="PF08190">
    <property type="entry name" value="PIH1"/>
    <property type="match status" value="1"/>
</dbReference>
<dbReference type="InterPro" id="IPR050734">
    <property type="entry name" value="PIH1/Kintoun_subfamily"/>
</dbReference>
<evidence type="ECO:0000313" key="6">
    <source>
        <dbReference type="Proteomes" id="UP000261640"/>
    </source>
</evidence>
<dbReference type="GO" id="GO:0097255">
    <property type="term" value="C:R2TP complex"/>
    <property type="evidence" value="ECO:0007669"/>
    <property type="project" value="TreeGrafter"/>
</dbReference>
<reference evidence="5" key="2">
    <citation type="submission" date="2025-09" db="UniProtKB">
        <authorList>
            <consortium name="Ensembl"/>
        </authorList>
    </citation>
    <scope>IDENTIFICATION</scope>
</reference>
<evidence type="ECO:0000256" key="1">
    <source>
        <dbReference type="ARBA" id="ARBA00008511"/>
    </source>
</evidence>
<dbReference type="PANTHER" id="PTHR22997:SF6">
    <property type="entry name" value="PIH1 DOMAIN-CONTAINING PROTEIN 2"/>
    <property type="match status" value="1"/>
</dbReference>
<dbReference type="PANTHER" id="PTHR22997">
    <property type="entry name" value="PIH1 DOMAIN-CONTAINING PROTEIN 1"/>
    <property type="match status" value="1"/>
</dbReference>
<dbReference type="CTD" id="120379"/>
<organism evidence="5 6">
    <name type="scientific">Mastacembelus armatus</name>
    <name type="common">zig-zag eel</name>
    <dbReference type="NCBI Taxonomy" id="205130"/>
    <lineage>
        <taxon>Eukaryota</taxon>
        <taxon>Metazoa</taxon>
        <taxon>Chordata</taxon>
        <taxon>Craniata</taxon>
        <taxon>Vertebrata</taxon>
        <taxon>Euteleostomi</taxon>
        <taxon>Actinopterygii</taxon>
        <taxon>Neopterygii</taxon>
        <taxon>Teleostei</taxon>
        <taxon>Neoteleostei</taxon>
        <taxon>Acanthomorphata</taxon>
        <taxon>Anabantaria</taxon>
        <taxon>Synbranchiformes</taxon>
        <taxon>Mastacembelidae</taxon>
        <taxon>Mastacembelus</taxon>
    </lineage>
</organism>
<protein>
    <recommendedName>
        <fullName evidence="2">PIH1 domain-containing protein 2</fullName>
    </recommendedName>
</protein>
<keyword evidence="6" id="KW-1185">Reference proteome</keyword>
<dbReference type="Proteomes" id="UP000261640">
    <property type="component" value="Unplaced"/>
</dbReference>
<dbReference type="GeneID" id="113125667"/>
<dbReference type="OrthoDB" id="545063at2759"/>
<dbReference type="Pfam" id="PF18201">
    <property type="entry name" value="PIH1_CS"/>
    <property type="match status" value="1"/>
</dbReference>
<accession>A0A7N8Y5T5</accession>
<feature type="domain" description="PIH1D1/2/3 CS-like" evidence="4">
    <location>
        <begin position="242"/>
        <end position="319"/>
    </location>
</feature>
<dbReference type="GO" id="GO:0005737">
    <property type="term" value="C:cytoplasm"/>
    <property type="evidence" value="ECO:0007669"/>
    <property type="project" value="TreeGrafter"/>
</dbReference>